<protein>
    <submittedName>
        <fullName evidence="6">Transcriptional regulator</fullName>
    </submittedName>
</protein>
<dbReference type="CDD" id="cd00092">
    <property type="entry name" value="HTH_CRP"/>
    <property type="match status" value="1"/>
</dbReference>
<evidence type="ECO:0000313" key="6">
    <source>
        <dbReference type="EMBL" id="GGK51245.1"/>
    </source>
</evidence>
<dbReference type="SUPFAM" id="SSF46785">
    <property type="entry name" value="Winged helix' DNA-binding domain"/>
    <property type="match status" value="1"/>
</dbReference>
<dbReference type="SUPFAM" id="SSF51206">
    <property type="entry name" value="cAMP-binding domain-like"/>
    <property type="match status" value="1"/>
</dbReference>
<reference evidence="6 7" key="1">
    <citation type="journal article" date="2014" name="Int. J. Syst. Evol. Microbiol.">
        <title>Complete genome sequence of Corynebacterium casei LMG S-19264T (=DSM 44701T), isolated from a smear-ripened cheese.</title>
        <authorList>
            <consortium name="US DOE Joint Genome Institute (JGI-PGF)"/>
            <person name="Walter F."/>
            <person name="Albersmeier A."/>
            <person name="Kalinowski J."/>
            <person name="Ruckert C."/>
        </authorList>
    </citation>
    <scope>NUCLEOTIDE SEQUENCE [LARGE SCALE GENOMIC DNA]</scope>
    <source>
        <strain evidence="6 7">CGMCC 1.9161</strain>
    </source>
</reference>
<evidence type="ECO:0000256" key="1">
    <source>
        <dbReference type="ARBA" id="ARBA00023015"/>
    </source>
</evidence>
<dbReference type="PROSITE" id="PS51063">
    <property type="entry name" value="HTH_CRP_2"/>
    <property type="match status" value="1"/>
</dbReference>
<keyword evidence="3" id="KW-0804">Transcription</keyword>
<dbReference type="RefSeq" id="WP_188915323.1">
    <property type="nucleotide sequence ID" value="NZ_BMMF01000015.1"/>
</dbReference>
<dbReference type="Pfam" id="PF00027">
    <property type="entry name" value="cNMP_binding"/>
    <property type="match status" value="1"/>
</dbReference>
<keyword evidence="2" id="KW-0238">DNA-binding</keyword>
<evidence type="ECO:0000313" key="7">
    <source>
        <dbReference type="Proteomes" id="UP000600449"/>
    </source>
</evidence>
<dbReference type="Gene3D" id="2.60.120.10">
    <property type="entry name" value="Jelly Rolls"/>
    <property type="match status" value="1"/>
</dbReference>
<evidence type="ECO:0000256" key="2">
    <source>
        <dbReference type="ARBA" id="ARBA00023125"/>
    </source>
</evidence>
<dbReference type="Gene3D" id="1.10.10.10">
    <property type="entry name" value="Winged helix-like DNA-binding domain superfamily/Winged helix DNA-binding domain"/>
    <property type="match status" value="1"/>
</dbReference>
<organism evidence="6 7">
    <name type="scientific">Salinarimonas ramus</name>
    <dbReference type="NCBI Taxonomy" id="690164"/>
    <lineage>
        <taxon>Bacteria</taxon>
        <taxon>Pseudomonadati</taxon>
        <taxon>Pseudomonadota</taxon>
        <taxon>Alphaproteobacteria</taxon>
        <taxon>Hyphomicrobiales</taxon>
        <taxon>Salinarimonadaceae</taxon>
        <taxon>Salinarimonas</taxon>
    </lineage>
</organism>
<dbReference type="InterPro" id="IPR050397">
    <property type="entry name" value="Env_Response_Regulators"/>
</dbReference>
<dbReference type="PANTHER" id="PTHR24567">
    <property type="entry name" value="CRP FAMILY TRANSCRIPTIONAL REGULATORY PROTEIN"/>
    <property type="match status" value="1"/>
</dbReference>
<dbReference type="NCBIfam" id="NF006901">
    <property type="entry name" value="PRK09392.1"/>
    <property type="match status" value="1"/>
</dbReference>
<dbReference type="GO" id="GO:0003677">
    <property type="term" value="F:DNA binding"/>
    <property type="evidence" value="ECO:0007669"/>
    <property type="project" value="UniProtKB-KW"/>
</dbReference>
<accession>A0A917V9C3</accession>
<dbReference type="InterPro" id="IPR036388">
    <property type="entry name" value="WH-like_DNA-bd_sf"/>
</dbReference>
<comment type="caution">
    <text evidence="6">The sequence shown here is derived from an EMBL/GenBank/DDBJ whole genome shotgun (WGS) entry which is preliminary data.</text>
</comment>
<feature type="domain" description="HTH crp-type" evidence="5">
    <location>
        <begin position="147"/>
        <end position="215"/>
    </location>
</feature>
<dbReference type="Pfam" id="PF13545">
    <property type="entry name" value="HTH_Crp_2"/>
    <property type="match status" value="1"/>
</dbReference>
<gene>
    <name evidence="6" type="primary">ftrB</name>
    <name evidence="6" type="ORF">GCM10011322_42910</name>
</gene>
<dbReference type="PROSITE" id="PS50042">
    <property type="entry name" value="CNMP_BINDING_3"/>
    <property type="match status" value="1"/>
</dbReference>
<evidence type="ECO:0000259" key="5">
    <source>
        <dbReference type="PROSITE" id="PS51063"/>
    </source>
</evidence>
<proteinExistence type="predicted"/>
<dbReference type="PANTHER" id="PTHR24567:SF26">
    <property type="entry name" value="REGULATORY PROTEIN YEIL"/>
    <property type="match status" value="1"/>
</dbReference>
<evidence type="ECO:0000259" key="4">
    <source>
        <dbReference type="PROSITE" id="PS50042"/>
    </source>
</evidence>
<dbReference type="InterPro" id="IPR014710">
    <property type="entry name" value="RmlC-like_jellyroll"/>
</dbReference>
<dbReference type="SMART" id="SM00419">
    <property type="entry name" value="HTH_CRP"/>
    <property type="match status" value="1"/>
</dbReference>
<dbReference type="InterPro" id="IPR000595">
    <property type="entry name" value="cNMP-bd_dom"/>
</dbReference>
<dbReference type="InterPro" id="IPR018490">
    <property type="entry name" value="cNMP-bd_dom_sf"/>
</dbReference>
<evidence type="ECO:0000256" key="3">
    <source>
        <dbReference type="ARBA" id="ARBA00023163"/>
    </source>
</evidence>
<dbReference type="GO" id="GO:0005829">
    <property type="term" value="C:cytosol"/>
    <property type="evidence" value="ECO:0007669"/>
    <property type="project" value="TreeGrafter"/>
</dbReference>
<feature type="domain" description="Cyclic nucleotide-binding" evidence="4">
    <location>
        <begin position="14"/>
        <end position="133"/>
    </location>
</feature>
<dbReference type="InterPro" id="IPR012318">
    <property type="entry name" value="HTH_CRP"/>
</dbReference>
<dbReference type="Proteomes" id="UP000600449">
    <property type="component" value="Unassembled WGS sequence"/>
</dbReference>
<sequence>MHPDELQEIRHLPLFRDMMLASFDALMQSAGTNSCAAGDGLIQQGAPADYLHVVMEGSVELYARWEGRETTMAVIGPAGTFILAACIRDAPYLMSARALEHVRLVRLPASDLRAIFRRDAEFAVSVIQELAGAYRAVVRHAKGLKLRTSRERIASYLLRQSRQAGDLDTFALPVEKRLLASYLGMTPENLSRALKSLEDYGLKLDGSRVTITDRAMLAALAKPDWLIDGPDPDGASRGVGLPPVASLD</sequence>
<dbReference type="CDD" id="cd00038">
    <property type="entry name" value="CAP_ED"/>
    <property type="match status" value="1"/>
</dbReference>
<dbReference type="GO" id="GO:0003700">
    <property type="term" value="F:DNA-binding transcription factor activity"/>
    <property type="evidence" value="ECO:0007669"/>
    <property type="project" value="TreeGrafter"/>
</dbReference>
<dbReference type="AlphaFoldDB" id="A0A917V9C3"/>
<dbReference type="SMART" id="SM00100">
    <property type="entry name" value="cNMP"/>
    <property type="match status" value="1"/>
</dbReference>
<name>A0A917V9C3_9HYPH</name>
<keyword evidence="1" id="KW-0805">Transcription regulation</keyword>
<dbReference type="EMBL" id="BMMF01000015">
    <property type="protein sequence ID" value="GGK51245.1"/>
    <property type="molecule type" value="Genomic_DNA"/>
</dbReference>
<dbReference type="InterPro" id="IPR036390">
    <property type="entry name" value="WH_DNA-bd_sf"/>
</dbReference>
<keyword evidence="7" id="KW-1185">Reference proteome</keyword>